<evidence type="ECO:0000313" key="2">
    <source>
        <dbReference type="Proteomes" id="UP000603904"/>
    </source>
</evidence>
<organism evidence="1 2">
    <name type="scientific">Microbispora corallina</name>
    <dbReference type="NCBI Taxonomy" id="83302"/>
    <lineage>
        <taxon>Bacteria</taxon>
        <taxon>Bacillati</taxon>
        <taxon>Actinomycetota</taxon>
        <taxon>Actinomycetes</taxon>
        <taxon>Streptosporangiales</taxon>
        <taxon>Streptosporangiaceae</taxon>
        <taxon>Microbispora</taxon>
    </lineage>
</organism>
<dbReference type="Proteomes" id="UP000603904">
    <property type="component" value="Unassembled WGS sequence"/>
</dbReference>
<proteinExistence type="predicted"/>
<reference evidence="1 2" key="1">
    <citation type="submission" date="2021-01" db="EMBL/GenBank/DDBJ databases">
        <title>Whole genome shotgun sequence of Microbispora corallina NBRC 16416.</title>
        <authorList>
            <person name="Komaki H."/>
            <person name="Tamura T."/>
        </authorList>
    </citation>
    <scope>NUCLEOTIDE SEQUENCE [LARGE SCALE GENOMIC DNA]</scope>
    <source>
        <strain evidence="1 2">NBRC 16416</strain>
    </source>
</reference>
<name>A0ABQ4GBA4_9ACTN</name>
<protein>
    <submittedName>
        <fullName evidence="1">Uncharacterized protein</fullName>
    </submittedName>
</protein>
<sequence>MWHKTRDAPPAITHDVFRALQDPQATAAPQSTHDEIVRLRDEYRFFHWHLAFPDIFTVPELAS</sequence>
<keyword evidence="2" id="KW-1185">Reference proteome</keyword>
<evidence type="ECO:0000313" key="1">
    <source>
        <dbReference type="EMBL" id="GIH44363.1"/>
    </source>
</evidence>
<accession>A0ABQ4GBA4</accession>
<gene>
    <name evidence="1" type="ORF">Mco01_73630</name>
</gene>
<comment type="caution">
    <text evidence="1">The sequence shown here is derived from an EMBL/GenBank/DDBJ whole genome shotgun (WGS) entry which is preliminary data.</text>
</comment>
<dbReference type="EMBL" id="BOOC01000057">
    <property type="protein sequence ID" value="GIH44363.1"/>
    <property type="molecule type" value="Genomic_DNA"/>
</dbReference>